<evidence type="ECO:0000313" key="3">
    <source>
        <dbReference type="Proteomes" id="UP001165413"/>
    </source>
</evidence>
<dbReference type="EMBL" id="JANATA010000014">
    <property type="protein sequence ID" value="MCP3429023.1"/>
    <property type="molecule type" value="Genomic_DNA"/>
</dbReference>
<name>A0AA42BLM7_9ALTE</name>
<feature type="region of interest" description="Disordered" evidence="1">
    <location>
        <begin position="35"/>
        <end position="64"/>
    </location>
</feature>
<dbReference type="RefSeq" id="WP_254100905.1">
    <property type="nucleotide sequence ID" value="NZ_JANATA010000014.1"/>
</dbReference>
<dbReference type="Proteomes" id="UP001165413">
    <property type="component" value="Unassembled WGS sequence"/>
</dbReference>
<proteinExistence type="predicted"/>
<keyword evidence="3" id="KW-1185">Reference proteome</keyword>
<dbReference type="AlphaFoldDB" id="A0AA42BLM7"/>
<protein>
    <submittedName>
        <fullName evidence="2">Uncharacterized protein</fullName>
    </submittedName>
</protein>
<evidence type="ECO:0000313" key="2">
    <source>
        <dbReference type="EMBL" id="MCP3429023.1"/>
    </source>
</evidence>
<organism evidence="2 3">
    <name type="scientific">Opacimonas viscosa</name>
    <dbReference type="NCBI Taxonomy" id="2961944"/>
    <lineage>
        <taxon>Bacteria</taxon>
        <taxon>Pseudomonadati</taxon>
        <taxon>Pseudomonadota</taxon>
        <taxon>Gammaproteobacteria</taxon>
        <taxon>Alteromonadales</taxon>
        <taxon>Alteromonadaceae</taxon>
        <taxon>Opacimonas</taxon>
    </lineage>
</organism>
<reference evidence="2" key="1">
    <citation type="submission" date="2022-07" db="EMBL/GenBank/DDBJ databases">
        <title>Characterization of the Novel Bacterium Alteromonas immobilis LMIT006 and Alteromonas gregis LMIT007.</title>
        <authorList>
            <person name="Lin X."/>
        </authorList>
    </citation>
    <scope>NUCLEOTIDE SEQUENCE</scope>
    <source>
        <strain evidence="2">LMIT007</strain>
    </source>
</reference>
<comment type="caution">
    <text evidence="2">The sequence shown here is derived from an EMBL/GenBank/DDBJ whole genome shotgun (WGS) entry which is preliminary data.</text>
</comment>
<gene>
    <name evidence="2" type="ORF">NLF92_08710</name>
</gene>
<evidence type="ECO:0000256" key="1">
    <source>
        <dbReference type="SAM" id="MobiDB-lite"/>
    </source>
</evidence>
<sequence length="123" mass="13884">MSILRALFGKPLDCDPYSPYTVDGKHPTLQRQALIRPAQLSPKKPSSDSSTRTHLTKVRKPPRTNTITTTLFSRLKASLKALEAELDPMQVAADSGFASKNSSDNDIKERLQRRVTELRRRHE</sequence>
<accession>A0AA42BLM7</accession>